<keyword evidence="3" id="KW-1185">Reference proteome</keyword>
<dbReference type="Proteomes" id="UP000327294">
    <property type="component" value="Chromosome"/>
</dbReference>
<protein>
    <submittedName>
        <fullName evidence="2">Uncharacterized protein</fullName>
    </submittedName>
</protein>
<accession>A0A5P8K349</accession>
<dbReference type="KEGG" id="sphv:F9278_15985"/>
<sequence length="111" mass="12052">MKPSIGRIVHYTLSGQDAEAINRRRRDSQAFRSNFSGPSGPGDAGADGHVAHVGNHAQEGDVYPAMIVRIFGETPESAVNLQVSLDGNDVFWATSRTLGEGPSYWAWPERV</sequence>
<reference evidence="2 3" key="1">
    <citation type="submission" date="2019-10" db="EMBL/GenBank/DDBJ databases">
        <title>Streptomyces sp. strain GY16 isolated from leaves of Broussonetia papyrifera.</title>
        <authorList>
            <person name="Mo P."/>
        </authorList>
    </citation>
    <scope>NUCLEOTIDE SEQUENCE [LARGE SCALE GENOMIC DNA]</scope>
    <source>
        <strain evidence="2 3">GY16</strain>
    </source>
</reference>
<name>A0A5P8K349_9ACTN</name>
<evidence type="ECO:0000256" key="1">
    <source>
        <dbReference type="SAM" id="MobiDB-lite"/>
    </source>
</evidence>
<evidence type="ECO:0000313" key="2">
    <source>
        <dbReference type="EMBL" id="QFQ97466.1"/>
    </source>
</evidence>
<dbReference type="RefSeq" id="WP_152168942.1">
    <property type="nucleotide sequence ID" value="NZ_CP045096.1"/>
</dbReference>
<dbReference type="EMBL" id="CP045096">
    <property type="protein sequence ID" value="QFQ97466.1"/>
    <property type="molecule type" value="Genomic_DNA"/>
</dbReference>
<dbReference type="AlphaFoldDB" id="A0A5P8K349"/>
<gene>
    <name evidence="2" type="ORF">F9278_15985</name>
</gene>
<evidence type="ECO:0000313" key="3">
    <source>
        <dbReference type="Proteomes" id="UP000327294"/>
    </source>
</evidence>
<proteinExistence type="predicted"/>
<feature type="region of interest" description="Disordered" evidence="1">
    <location>
        <begin position="24"/>
        <end position="55"/>
    </location>
</feature>
<organism evidence="2 3">
    <name type="scientific">Streptomyces phaeolivaceus</name>
    <dbReference type="NCBI Taxonomy" id="2653200"/>
    <lineage>
        <taxon>Bacteria</taxon>
        <taxon>Bacillati</taxon>
        <taxon>Actinomycetota</taxon>
        <taxon>Actinomycetes</taxon>
        <taxon>Kitasatosporales</taxon>
        <taxon>Streptomycetaceae</taxon>
        <taxon>Streptomyces</taxon>
    </lineage>
</organism>